<evidence type="ECO:0000313" key="3">
    <source>
        <dbReference type="Proteomes" id="UP000602653"/>
    </source>
</evidence>
<dbReference type="EMBL" id="CP070228">
    <property type="protein sequence ID" value="QRV01798.1"/>
    <property type="molecule type" value="Genomic_DNA"/>
</dbReference>
<keyword evidence="1" id="KW-0812">Transmembrane</keyword>
<proteinExistence type="predicted"/>
<dbReference type="CDD" id="cd03498">
    <property type="entry name" value="SQR_TypeB_2_TM"/>
    <property type="match status" value="1"/>
</dbReference>
<gene>
    <name evidence="2" type="ORF">JTE88_06815</name>
</gene>
<evidence type="ECO:0000256" key="1">
    <source>
        <dbReference type="SAM" id="Phobius"/>
    </source>
</evidence>
<keyword evidence="1" id="KW-0472">Membrane</keyword>
<feature type="transmembrane region" description="Helical" evidence="1">
    <location>
        <begin position="127"/>
        <end position="150"/>
    </location>
</feature>
<name>A0ABX7IF89_9ACTO</name>
<feature type="transmembrane region" description="Helical" evidence="1">
    <location>
        <begin position="70"/>
        <end position="91"/>
    </location>
</feature>
<evidence type="ECO:0000313" key="2">
    <source>
        <dbReference type="EMBL" id="QRV01798.1"/>
    </source>
</evidence>
<dbReference type="NCBIfam" id="TIGR02046">
    <property type="entry name" value="sdhC_b558_fam"/>
    <property type="match status" value="1"/>
</dbReference>
<keyword evidence="3" id="KW-1185">Reference proteome</keyword>
<feature type="transmembrane region" description="Helical" evidence="1">
    <location>
        <begin position="20"/>
        <end position="38"/>
    </location>
</feature>
<dbReference type="InterPro" id="IPR034804">
    <property type="entry name" value="SQR/QFR_C/D"/>
</dbReference>
<sequence length="238" mass="26785">MANSTSVENRGRKTTVALKVLMAVTGLFIVLFLLFHAFGNFKMFLGAEEYNHYADWLKHGLLYPILPKLWALWIFRIVLLTCIFGHMYAAIKLWKRGNDARGHEKYKVNSGSKVGVKYSYTAATMRYGGIIIALFVVFHILQYTVLALQLGGPYEAHDPYSNMIYGFSLWWVWLIYFISLGSIALHVSHGVWSALATLGLNTRRREHAFKIVAGVVGLAVFLGFMIPPTAILFGFIGA</sequence>
<dbReference type="SUPFAM" id="SSF81343">
    <property type="entry name" value="Fumarate reductase respiratory complex transmembrane subunits"/>
    <property type="match status" value="1"/>
</dbReference>
<dbReference type="Proteomes" id="UP000602653">
    <property type="component" value="Chromosome"/>
</dbReference>
<protein>
    <submittedName>
        <fullName evidence="2">Succinate dehydrogenase cytochrome b subunit</fullName>
    </submittedName>
</protein>
<dbReference type="InterPro" id="IPR011138">
    <property type="entry name" value="Cytochrome_b-558"/>
</dbReference>
<feature type="transmembrane region" description="Helical" evidence="1">
    <location>
        <begin position="170"/>
        <end position="199"/>
    </location>
</feature>
<keyword evidence="1" id="KW-1133">Transmembrane helix</keyword>
<dbReference type="Gene3D" id="1.20.1300.10">
    <property type="entry name" value="Fumarate reductase/succinate dehydrogenase, transmembrane subunit"/>
    <property type="match status" value="1"/>
</dbReference>
<feature type="transmembrane region" description="Helical" evidence="1">
    <location>
        <begin position="211"/>
        <end position="236"/>
    </location>
</feature>
<accession>A0ABX7IF89</accession>
<dbReference type="RefSeq" id="WP_204423832.1">
    <property type="nucleotide sequence ID" value="NZ_CP070228.1"/>
</dbReference>
<organism evidence="2 3">
    <name type="scientific">Arcanobacterium phocisimile</name>
    <dbReference type="NCBI Taxonomy" id="1302235"/>
    <lineage>
        <taxon>Bacteria</taxon>
        <taxon>Bacillati</taxon>
        <taxon>Actinomycetota</taxon>
        <taxon>Actinomycetes</taxon>
        <taxon>Actinomycetales</taxon>
        <taxon>Actinomycetaceae</taxon>
        <taxon>Arcanobacterium</taxon>
    </lineage>
</organism>
<reference evidence="2 3" key="1">
    <citation type="submission" date="2021-02" db="EMBL/GenBank/DDBJ databases">
        <title>Complete Genome Sequence of Arcanobacterium phocisimile strain DSM 26142T from a harbour seal.</title>
        <authorList>
            <person name="Borowiak M."/>
            <person name="Alssahen M."/>
            <person name="Malorny B."/>
            <person name="Laemmler C."/>
            <person name="Siebert U."/>
            <person name="Ploetz M."/>
            <person name="Abdulmawjood A."/>
        </authorList>
    </citation>
    <scope>NUCLEOTIDE SEQUENCE [LARGE SCALE GENOMIC DNA]</scope>
    <source>
        <strain evidence="2 3">DSM 26142</strain>
    </source>
</reference>